<accession>A0ABS2NM33</accession>
<protein>
    <submittedName>
        <fullName evidence="3">Stage III sporulation protein AH</fullName>
    </submittedName>
</protein>
<dbReference type="Gene3D" id="1.10.287.4300">
    <property type="entry name" value="Stage III sporulation protein AH-like"/>
    <property type="match status" value="1"/>
</dbReference>
<proteinExistence type="predicted"/>
<dbReference type="Proteomes" id="UP001314796">
    <property type="component" value="Unassembled WGS sequence"/>
</dbReference>
<evidence type="ECO:0000256" key="2">
    <source>
        <dbReference type="SAM" id="Phobius"/>
    </source>
</evidence>
<keyword evidence="2" id="KW-0472">Membrane</keyword>
<dbReference type="InterPro" id="IPR024232">
    <property type="entry name" value="SpoIIIAH"/>
</dbReference>
<keyword evidence="2" id="KW-0812">Transmembrane</keyword>
<keyword evidence="2" id="KW-1133">Transmembrane helix</keyword>
<keyword evidence="4" id="KW-1185">Reference proteome</keyword>
<evidence type="ECO:0000256" key="1">
    <source>
        <dbReference type="SAM" id="MobiDB-lite"/>
    </source>
</evidence>
<organism evidence="3 4">
    <name type="scientific">Alkaliphilus hydrothermalis</name>
    <dbReference type="NCBI Taxonomy" id="1482730"/>
    <lineage>
        <taxon>Bacteria</taxon>
        <taxon>Bacillati</taxon>
        <taxon>Bacillota</taxon>
        <taxon>Clostridia</taxon>
        <taxon>Peptostreptococcales</taxon>
        <taxon>Natronincolaceae</taxon>
        <taxon>Alkaliphilus</taxon>
    </lineage>
</organism>
<evidence type="ECO:0000313" key="3">
    <source>
        <dbReference type="EMBL" id="MBM7614002.1"/>
    </source>
</evidence>
<feature type="transmembrane region" description="Helical" evidence="2">
    <location>
        <begin position="12"/>
        <end position="31"/>
    </location>
</feature>
<name>A0ABS2NM33_9FIRM</name>
<dbReference type="InterPro" id="IPR038503">
    <property type="entry name" value="SpoIIIAH_sf"/>
</dbReference>
<dbReference type="Pfam" id="PF12685">
    <property type="entry name" value="SpoIIIAH"/>
    <property type="match status" value="1"/>
</dbReference>
<gene>
    <name evidence="3" type="ORF">JOC73_000511</name>
</gene>
<evidence type="ECO:0000313" key="4">
    <source>
        <dbReference type="Proteomes" id="UP001314796"/>
    </source>
</evidence>
<dbReference type="EMBL" id="JAFBEE010000002">
    <property type="protein sequence ID" value="MBM7614002.1"/>
    <property type="molecule type" value="Genomic_DNA"/>
</dbReference>
<dbReference type="RefSeq" id="WP_204400281.1">
    <property type="nucleotide sequence ID" value="NZ_JAFBEE010000002.1"/>
</dbReference>
<feature type="compositionally biased region" description="Acidic residues" evidence="1">
    <location>
        <begin position="81"/>
        <end position="91"/>
    </location>
</feature>
<reference evidence="3 4" key="1">
    <citation type="submission" date="2021-01" db="EMBL/GenBank/DDBJ databases">
        <title>Genomic Encyclopedia of Type Strains, Phase IV (KMG-IV): sequencing the most valuable type-strain genomes for metagenomic binning, comparative biology and taxonomic classification.</title>
        <authorList>
            <person name="Goeker M."/>
        </authorList>
    </citation>
    <scope>NUCLEOTIDE SEQUENCE [LARGE SCALE GENOMIC DNA]</scope>
    <source>
        <strain evidence="3 4">DSM 25890</strain>
    </source>
</reference>
<feature type="region of interest" description="Disordered" evidence="1">
    <location>
        <begin position="75"/>
        <end position="95"/>
    </location>
</feature>
<comment type="caution">
    <text evidence="3">The sequence shown here is derived from an EMBL/GenBank/DDBJ whole genome shotgun (WGS) entry which is preliminary data.</text>
</comment>
<sequence length="255" mass="29107">MKFRDFNVLKRKNFVIFSLVMMLGLIGYINYNLNKQSLLQTSSELEKYEMKLMEESGVLNKILDDEELVLEDTQQQYEKDAEGEEAGEEADQATVTTANTEEEMDNAIVVDSLENNVEDTAKATSAEITKIITSKEVMQSNAYFIESKMQRDKKRSEMMSYLNSIVDNAYTAEDVREQAQTMKMQLVTNTDKELMIENMITAKGFNDAIVYLTDQTINIVVQSPGLNGKEVAQIVDIVRRETEIVMDNIIIMNKK</sequence>